<keyword evidence="2" id="KW-1185">Reference proteome</keyword>
<name>R1AR63_9FIRM</name>
<dbReference type="Proteomes" id="UP000013378">
    <property type="component" value="Unassembled WGS sequence"/>
</dbReference>
<evidence type="ECO:0000313" key="1">
    <source>
        <dbReference type="EMBL" id="EOC99647.1"/>
    </source>
</evidence>
<dbReference type="STRING" id="1304284.L21TH_2290"/>
<dbReference type="AlphaFoldDB" id="R1AR63"/>
<organism evidence="1 2">
    <name type="scientific">Caldisalinibacter kiritimatiensis</name>
    <dbReference type="NCBI Taxonomy" id="1304284"/>
    <lineage>
        <taxon>Bacteria</taxon>
        <taxon>Bacillati</taxon>
        <taxon>Bacillota</taxon>
        <taxon>Tissierellia</taxon>
        <taxon>Tissierellales</taxon>
        <taxon>Thermohalobacteraceae</taxon>
        <taxon>Caldisalinibacter</taxon>
    </lineage>
</organism>
<protein>
    <submittedName>
        <fullName evidence="1">Uncharacterized protein</fullName>
    </submittedName>
</protein>
<accession>R1AR63</accession>
<evidence type="ECO:0000313" key="2">
    <source>
        <dbReference type="Proteomes" id="UP000013378"/>
    </source>
</evidence>
<reference evidence="1 2" key="1">
    <citation type="journal article" date="2015" name="Geomicrobiol. J.">
        <title>Caldisalinibacter kiritimatiensis gen. nov., sp. nov., a moderately thermohalophilic thiosulfate-reducing bacterium from a hypersaline microbial mat.</title>
        <authorList>
            <person name="Ben Hania W."/>
            <person name="Joseph M."/>
            <person name="Fiebig A."/>
            <person name="Bunk B."/>
            <person name="Klenk H.-P."/>
            <person name="Fardeau M.-L."/>
            <person name="Spring S."/>
        </authorList>
    </citation>
    <scope>NUCLEOTIDE SEQUENCE [LARGE SCALE GENOMIC DNA]</scope>
    <source>
        <strain evidence="1 2">L21-TH-D2</strain>
    </source>
</reference>
<proteinExistence type="predicted"/>
<dbReference type="eggNOG" id="ENOG5033D1Y">
    <property type="taxonomic scope" value="Bacteria"/>
</dbReference>
<dbReference type="EMBL" id="ARZA01000256">
    <property type="protein sequence ID" value="EOC99647.1"/>
    <property type="molecule type" value="Genomic_DNA"/>
</dbReference>
<dbReference type="OrthoDB" id="1956886at2"/>
<gene>
    <name evidence="1" type="ORF">L21TH_2290</name>
</gene>
<sequence>MEDYNTIENIINQMKDVEKNNWSNMEFISGIDLLLTSNNNGTDKDEELSQKFYSLREKMQEVIDSTNDILTYLNEQK</sequence>
<dbReference type="RefSeq" id="WP_006316453.1">
    <property type="nucleotide sequence ID" value="NZ_ARZA01000256.1"/>
</dbReference>
<comment type="caution">
    <text evidence="1">The sequence shown here is derived from an EMBL/GenBank/DDBJ whole genome shotgun (WGS) entry which is preliminary data.</text>
</comment>